<accession>A0ABD0M7H6</accession>
<keyword evidence="1" id="KW-1133">Transmembrane helix</keyword>
<evidence type="ECO:0000313" key="3">
    <source>
        <dbReference type="Proteomes" id="UP001519460"/>
    </source>
</evidence>
<dbReference type="Proteomes" id="UP001519460">
    <property type="component" value="Unassembled WGS sequence"/>
</dbReference>
<name>A0ABD0M7H6_9CAEN</name>
<comment type="caution">
    <text evidence="2">The sequence shown here is derived from an EMBL/GenBank/DDBJ whole genome shotgun (WGS) entry which is preliminary data.</text>
</comment>
<keyword evidence="3" id="KW-1185">Reference proteome</keyword>
<organism evidence="2 3">
    <name type="scientific">Batillaria attramentaria</name>
    <dbReference type="NCBI Taxonomy" id="370345"/>
    <lineage>
        <taxon>Eukaryota</taxon>
        <taxon>Metazoa</taxon>
        <taxon>Spiralia</taxon>
        <taxon>Lophotrochozoa</taxon>
        <taxon>Mollusca</taxon>
        <taxon>Gastropoda</taxon>
        <taxon>Caenogastropoda</taxon>
        <taxon>Sorbeoconcha</taxon>
        <taxon>Cerithioidea</taxon>
        <taxon>Batillariidae</taxon>
        <taxon>Batillaria</taxon>
    </lineage>
</organism>
<gene>
    <name evidence="2" type="ORF">BaRGS_00000855</name>
</gene>
<dbReference type="EMBL" id="JACVVK020000003">
    <property type="protein sequence ID" value="KAK7507890.1"/>
    <property type="molecule type" value="Genomic_DNA"/>
</dbReference>
<keyword evidence="1" id="KW-0812">Transmembrane</keyword>
<keyword evidence="1" id="KW-0472">Membrane</keyword>
<proteinExistence type="predicted"/>
<dbReference type="AlphaFoldDB" id="A0ABD0M7H6"/>
<protein>
    <submittedName>
        <fullName evidence="2">Uncharacterized protein</fullName>
    </submittedName>
</protein>
<evidence type="ECO:0000313" key="2">
    <source>
        <dbReference type="EMBL" id="KAK7507890.1"/>
    </source>
</evidence>
<sequence length="198" mass="21688">MYNFPHQAKPRGVSETALVDLGSHKGRQATDRWSAVPLTTVGGKCEKKGPLGVTVSVLVLLMGETGNADLSYENRSLHESLASTLFLKKETKKCVSKSRACNFDKLSGCMLTSAAGYREKPRSSVAAKGRRYIAILVLTILCKISAKLVAIVSGVSCGLTRYRLVPVGFYWEQLAHSIYPRGEKVIYVDRLEKISLHA</sequence>
<reference evidence="2 3" key="1">
    <citation type="journal article" date="2023" name="Sci. Data">
        <title>Genome assembly of the Korean intertidal mud-creeper Batillaria attramentaria.</title>
        <authorList>
            <person name="Patra A.K."/>
            <person name="Ho P.T."/>
            <person name="Jun S."/>
            <person name="Lee S.J."/>
            <person name="Kim Y."/>
            <person name="Won Y.J."/>
        </authorList>
    </citation>
    <scope>NUCLEOTIDE SEQUENCE [LARGE SCALE GENOMIC DNA]</scope>
    <source>
        <strain evidence="2">Wonlab-2016</strain>
    </source>
</reference>
<evidence type="ECO:0000256" key="1">
    <source>
        <dbReference type="SAM" id="Phobius"/>
    </source>
</evidence>
<feature type="transmembrane region" description="Helical" evidence="1">
    <location>
        <begin position="132"/>
        <end position="155"/>
    </location>
</feature>